<evidence type="ECO:0000313" key="2">
    <source>
        <dbReference type="Proteomes" id="UP001062443"/>
    </source>
</evidence>
<dbReference type="EMBL" id="BAQB01000027">
    <property type="protein sequence ID" value="GBR48333.1"/>
    <property type="molecule type" value="Genomic_DNA"/>
</dbReference>
<dbReference type="RefSeq" id="WP_267288073.1">
    <property type="nucleotide sequence ID" value="NZ_BAQB01000027.1"/>
</dbReference>
<protein>
    <submittedName>
        <fullName evidence="1">Uncharacterized protein</fullName>
    </submittedName>
</protein>
<organism evidence="1 2">
    <name type="scientific">Neokomagataea tanensis NBRC 106556</name>
    <dbReference type="NCBI Taxonomy" id="1223519"/>
    <lineage>
        <taxon>Bacteria</taxon>
        <taxon>Pseudomonadati</taxon>
        <taxon>Pseudomonadota</taxon>
        <taxon>Alphaproteobacteria</taxon>
        <taxon>Acetobacterales</taxon>
        <taxon>Acetobacteraceae</taxon>
        <taxon>Neokomagataea</taxon>
    </lineage>
</organism>
<accession>A0ABQ0QKS7</accession>
<comment type="caution">
    <text evidence="1">The sequence shown here is derived from an EMBL/GenBank/DDBJ whole genome shotgun (WGS) entry which is preliminary data.</text>
</comment>
<evidence type="ECO:0000313" key="1">
    <source>
        <dbReference type="EMBL" id="GBR48333.1"/>
    </source>
</evidence>
<sequence>MQQGLFAHRQDWDQIYTRKSLIEGLKDFISFEHYMAIEEVLPTSIFDQFGTGQYTHICRVLWSGTRQTTVSDLLEMVPAMPDHLCALKWFDRSSIAQSTIAVTTPWGRSLLEMGQGKNRNIEQFQKVTLAKNLLAKAYDAERFGPLTNRWWPTDAHGKKGFNWSVRDLICSRQHIELDIPDRSISRVAPAYLFMEATNQRISIALNIRETADGETILRLSCSALTEDGAPVSGIHLQGYLYLSALQGDTVFCLSLPRGKCVPHDALSRTVFHDEHGYTINYADRVEHLDDIEKRYFVRKARGAEGQVWIGLPVHCNATVEVGLSVGPDYHTNRSPFV</sequence>
<reference evidence="1" key="1">
    <citation type="submission" date="2013-04" db="EMBL/GenBank/DDBJ databases">
        <title>The genome sequencing project of 58 acetic acid bacteria.</title>
        <authorList>
            <person name="Okamoto-Kainuma A."/>
            <person name="Ishikawa M."/>
            <person name="Umino S."/>
            <person name="Koizumi Y."/>
            <person name="Shiwa Y."/>
            <person name="Yoshikawa H."/>
            <person name="Matsutani M."/>
            <person name="Matsushita K."/>
        </authorList>
    </citation>
    <scope>NUCLEOTIDE SEQUENCE</scope>
    <source>
        <strain evidence="1">NBRC 106556</strain>
    </source>
</reference>
<proteinExistence type="predicted"/>
<keyword evidence="2" id="KW-1185">Reference proteome</keyword>
<gene>
    <name evidence="1" type="ORF">AA106556_1763</name>
</gene>
<dbReference type="Proteomes" id="UP001062443">
    <property type="component" value="Unassembled WGS sequence"/>
</dbReference>
<name>A0ABQ0QKS7_9PROT</name>